<dbReference type="InterPro" id="IPR050563">
    <property type="entry name" value="4-hydroxybenzoyl-CoA_TE"/>
</dbReference>
<dbReference type="Pfam" id="PF13279">
    <property type="entry name" value="4HBT_2"/>
    <property type="match status" value="1"/>
</dbReference>
<keyword evidence="4" id="KW-1185">Reference proteome</keyword>
<comment type="similarity">
    <text evidence="1">Belongs to the 4-hydroxybenzoyl-CoA thioesterase family.</text>
</comment>
<protein>
    <recommendedName>
        <fullName evidence="5">Thioesterase domain-containing protein</fullName>
    </recommendedName>
</protein>
<evidence type="ECO:0000256" key="2">
    <source>
        <dbReference type="ARBA" id="ARBA00022801"/>
    </source>
</evidence>
<dbReference type="GO" id="GO:0047617">
    <property type="term" value="F:fatty acyl-CoA hydrolase activity"/>
    <property type="evidence" value="ECO:0007669"/>
    <property type="project" value="TreeGrafter"/>
</dbReference>
<evidence type="ECO:0000313" key="4">
    <source>
        <dbReference type="Proteomes" id="UP000244932"/>
    </source>
</evidence>
<dbReference type="OrthoDB" id="9799036at2"/>
<dbReference type="PANTHER" id="PTHR31793:SF27">
    <property type="entry name" value="NOVEL THIOESTERASE SUPERFAMILY DOMAIN AND SAPOSIN A-TYPE DOMAIN CONTAINING PROTEIN (0610012H03RIK)"/>
    <property type="match status" value="1"/>
</dbReference>
<dbReference type="SUPFAM" id="SSF54637">
    <property type="entry name" value="Thioesterase/thiol ester dehydrase-isomerase"/>
    <property type="match status" value="1"/>
</dbReference>
<dbReference type="EMBL" id="OMKW01000004">
    <property type="protein sequence ID" value="SPF31061.1"/>
    <property type="molecule type" value="Genomic_DNA"/>
</dbReference>
<sequence>MPRTPPASRDAYRHFTRFETRWRDNDVYGHMNNAVFYEYVDSAVNGWIVGSGTLDVPKGAVVGLVVASACVFHASLGFPDPVDAGVRVDHIGSSSVRYAVGLFRGDSALAAADALFTHVYVDAQTHRPVPLPEAFRRALRTID</sequence>
<proteinExistence type="inferred from homology"/>
<dbReference type="InterPro" id="IPR029069">
    <property type="entry name" value="HotDog_dom_sf"/>
</dbReference>
<dbReference type="RefSeq" id="WP_108783733.1">
    <property type="nucleotide sequence ID" value="NZ_OMKW01000004.1"/>
</dbReference>
<dbReference type="Gene3D" id="3.10.129.10">
    <property type="entry name" value="Hotdog Thioesterase"/>
    <property type="match status" value="1"/>
</dbReference>
<name>A0A2R8AFQ4_9RHOB</name>
<organism evidence="3 4">
    <name type="scientific">Pontivivens insulae</name>
    <dbReference type="NCBI Taxonomy" id="1639689"/>
    <lineage>
        <taxon>Bacteria</taxon>
        <taxon>Pseudomonadati</taxon>
        <taxon>Pseudomonadota</taxon>
        <taxon>Alphaproteobacteria</taxon>
        <taxon>Rhodobacterales</taxon>
        <taxon>Paracoccaceae</taxon>
        <taxon>Pontivivens</taxon>
    </lineage>
</organism>
<evidence type="ECO:0000313" key="3">
    <source>
        <dbReference type="EMBL" id="SPF31061.1"/>
    </source>
</evidence>
<evidence type="ECO:0000256" key="1">
    <source>
        <dbReference type="ARBA" id="ARBA00005953"/>
    </source>
</evidence>
<dbReference type="Proteomes" id="UP000244932">
    <property type="component" value="Unassembled WGS sequence"/>
</dbReference>
<accession>A0A2R8AFQ4</accession>
<dbReference type="CDD" id="cd00586">
    <property type="entry name" value="4HBT"/>
    <property type="match status" value="1"/>
</dbReference>
<dbReference type="PANTHER" id="PTHR31793">
    <property type="entry name" value="4-HYDROXYBENZOYL-COA THIOESTERASE FAMILY MEMBER"/>
    <property type="match status" value="1"/>
</dbReference>
<dbReference type="AlphaFoldDB" id="A0A2R8AFQ4"/>
<keyword evidence="2" id="KW-0378">Hydrolase</keyword>
<reference evidence="3 4" key="1">
    <citation type="submission" date="2018-03" db="EMBL/GenBank/DDBJ databases">
        <authorList>
            <person name="Keele B.F."/>
        </authorList>
    </citation>
    <scope>NUCLEOTIDE SEQUENCE [LARGE SCALE GENOMIC DNA]</scope>
    <source>
        <strain evidence="3 4">CeCT 8812</strain>
    </source>
</reference>
<gene>
    <name evidence="3" type="ORF">POI8812_03412</name>
</gene>
<evidence type="ECO:0008006" key="5">
    <source>
        <dbReference type="Google" id="ProtNLM"/>
    </source>
</evidence>